<dbReference type="InterPro" id="IPR040370">
    <property type="entry name" value="CCDC74A/CCDC74B/CCDC92"/>
</dbReference>
<sequence>DARVDSLQRNIEFLQKQHGETLGKLHDEIECLKRENKELQFMLIMEPSKSNRSRRKIQRHQTDNHKFQADRGKYLEQTLDDKLLPQGTDLRETRSNSSTAPTAVKIKDPSEAKAGFITSLQPLMIQYSQSVPPRPPILKECEVIIRQLYNANSMQSQEILRVKAILKDIVFNKKITAENYILTKAFLDDGKRTEDSDTFPQLSLQTLPRGLPASQASKAEKVILPALTRSLHNNIAERHRRTQAVQTRRLQRPMHLTTTLGFTKHY</sequence>
<dbReference type="AlphaFoldDB" id="A0A9W7WDQ9"/>
<dbReference type="Proteomes" id="UP001059041">
    <property type="component" value="Linkage Group LG19"/>
</dbReference>
<evidence type="ECO:0000313" key="6">
    <source>
        <dbReference type="Proteomes" id="UP001059041"/>
    </source>
</evidence>
<feature type="region of interest" description="Disordered" evidence="2">
    <location>
        <begin position="86"/>
        <end position="105"/>
    </location>
</feature>
<comment type="caution">
    <text evidence="5">The sequence shown here is derived from an EMBL/GenBank/DDBJ whole genome shotgun (WGS) entry which is preliminary data.</text>
</comment>
<feature type="region of interest" description="Disordered" evidence="2">
    <location>
        <begin position="47"/>
        <end position="72"/>
    </location>
</feature>
<feature type="compositionally biased region" description="Basic and acidic residues" evidence="2">
    <location>
        <begin position="60"/>
        <end position="72"/>
    </location>
</feature>
<feature type="non-terminal residue" evidence="5">
    <location>
        <position position="266"/>
    </location>
</feature>
<dbReference type="InterPro" id="IPR029422">
    <property type="entry name" value="CCDC74_C"/>
</dbReference>
<evidence type="ECO:0000259" key="4">
    <source>
        <dbReference type="Pfam" id="PF14917"/>
    </source>
</evidence>
<reference evidence="5" key="1">
    <citation type="submission" date="2021-02" db="EMBL/GenBank/DDBJ databases">
        <title>Comparative genomics reveals that relaxation of natural selection precedes convergent phenotypic evolution of cavefish.</title>
        <authorList>
            <person name="Peng Z."/>
        </authorList>
    </citation>
    <scope>NUCLEOTIDE SEQUENCE</scope>
    <source>
        <tissue evidence="5">Muscle</tissue>
    </source>
</reference>
<dbReference type="InterPro" id="IPR039496">
    <property type="entry name" value="CCDC92/74_N"/>
</dbReference>
<dbReference type="Pfam" id="PF14917">
    <property type="entry name" value="CCDC74_C"/>
    <property type="match status" value="1"/>
</dbReference>
<protein>
    <submittedName>
        <fullName evidence="5">Coiled-coil domain-containing protein 74B</fullName>
    </submittedName>
</protein>
<dbReference type="PANTHER" id="PTHR14882">
    <property type="entry name" value="COILED-COIL DOMAIN-CONTAINING 74A"/>
    <property type="match status" value="1"/>
</dbReference>
<keyword evidence="1" id="KW-0175">Coiled coil</keyword>
<gene>
    <name evidence="5" type="ORF">IRJ41_018037</name>
</gene>
<evidence type="ECO:0000313" key="5">
    <source>
        <dbReference type="EMBL" id="KAI7796216.1"/>
    </source>
</evidence>
<evidence type="ECO:0000256" key="2">
    <source>
        <dbReference type="SAM" id="MobiDB-lite"/>
    </source>
</evidence>
<keyword evidence="6" id="KW-1185">Reference proteome</keyword>
<proteinExistence type="predicted"/>
<accession>A0A9W7WDQ9</accession>
<dbReference type="PANTHER" id="PTHR14882:SF5">
    <property type="entry name" value="COILED-COIL DOMAIN CONTAINING 74A"/>
    <property type="match status" value="1"/>
</dbReference>
<evidence type="ECO:0000259" key="3">
    <source>
        <dbReference type="Pfam" id="PF14916"/>
    </source>
</evidence>
<dbReference type="EMBL" id="JAFHDT010000019">
    <property type="protein sequence ID" value="KAI7796216.1"/>
    <property type="molecule type" value="Genomic_DNA"/>
</dbReference>
<feature type="domain" description="Coiled coil protein 74 C-terminal" evidence="4">
    <location>
        <begin position="132"/>
        <end position="252"/>
    </location>
</feature>
<organism evidence="5 6">
    <name type="scientific">Triplophysa rosa</name>
    <name type="common">Cave loach</name>
    <dbReference type="NCBI Taxonomy" id="992332"/>
    <lineage>
        <taxon>Eukaryota</taxon>
        <taxon>Metazoa</taxon>
        <taxon>Chordata</taxon>
        <taxon>Craniata</taxon>
        <taxon>Vertebrata</taxon>
        <taxon>Euteleostomi</taxon>
        <taxon>Actinopterygii</taxon>
        <taxon>Neopterygii</taxon>
        <taxon>Teleostei</taxon>
        <taxon>Ostariophysi</taxon>
        <taxon>Cypriniformes</taxon>
        <taxon>Nemacheilidae</taxon>
        <taxon>Triplophysa</taxon>
    </lineage>
</organism>
<name>A0A9W7WDQ9_TRIRA</name>
<dbReference type="Pfam" id="PF14916">
    <property type="entry name" value="CCDC92"/>
    <property type="match status" value="1"/>
</dbReference>
<feature type="domain" description="CCDC92/74 N-terminal" evidence="3">
    <location>
        <begin position="2"/>
        <end position="53"/>
    </location>
</feature>
<evidence type="ECO:0000256" key="1">
    <source>
        <dbReference type="ARBA" id="ARBA00023054"/>
    </source>
</evidence>